<comment type="caution">
    <text evidence="1">The sequence shown here is derived from an EMBL/GenBank/DDBJ whole genome shotgun (WGS) entry which is preliminary data.</text>
</comment>
<dbReference type="Proteomes" id="UP001217838">
    <property type="component" value="Unassembled WGS sequence"/>
</dbReference>
<sequence length="311" mass="35314">MVRDVEEFRRLFRLSIPVREHAGYYVETLARSQEYAGLPALVRRFGEFEARMAERGQSIADYKHQQLAALRDELGSSTAFRRLCTAATGGAPPTRNRLSERAGDWMVSLDLREANFSVLRLYDEEQALGDGPWSEFCAERAVDPLLAESKSFRQLVFGYLEPKKVQRVQHALTAELADDLRRDGLDDHAIAGLSHDELVLAFPPDDPGLAEARTWIDRVVVTPRRPAVRATLFRSDSLEPGIEVRTFFESTAEGLPRERHRSLVGVPGNLFFLYFKRHILAAPLDPRDLYFRLEHRLAQWVVDDAEGPQGL</sequence>
<accession>A0ABT5BML8</accession>
<organism evidence="1 2">
    <name type="scientific">Nannocystis radixulma</name>
    <dbReference type="NCBI Taxonomy" id="2995305"/>
    <lineage>
        <taxon>Bacteria</taxon>
        <taxon>Pseudomonadati</taxon>
        <taxon>Myxococcota</taxon>
        <taxon>Polyangia</taxon>
        <taxon>Nannocystales</taxon>
        <taxon>Nannocystaceae</taxon>
        <taxon>Nannocystis</taxon>
    </lineage>
</organism>
<gene>
    <name evidence="1" type="ORF">POL58_47105</name>
</gene>
<protein>
    <recommendedName>
        <fullName evidence="3">Lantibiotic dehydratase N-terminal domain-containing protein</fullName>
    </recommendedName>
</protein>
<name>A0ABT5BML8_9BACT</name>
<dbReference type="RefSeq" id="WP_272010448.1">
    <property type="nucleotide sequence ID" value="NZ_JAQNDN010000027.1"/>
</dbReference>
<proteinExistence type="predicted"/>
<reference evidence="1 2" key="1">
    <citation type="submission" date="2022-11" db="EMBL/GenBank/DDBJ databases">
        <title>Minimal conservation of predation-associated metabolite biosynthetic gene clusters underscores biosynthetic potential of Myxococcota including descriptions for ten novel species: Archangium lansinium sp. nov., Myxococcus landrumus sp. nov., Nannocystis bai.</title>
        <authorList>
            <person name="Ahearne A."/>
            <person name="Stevens C."/>
            <person name="Dowd S."/>
        </authorList>
    </citation>
    <scope>NUCLEOTIDE SEQUENCE [LARGE SCALE GENOMIC DNA]</scope>
    <source>
        <strain evidence="1 2">NCELM</strain>
    </source>
</reference>
<evidence type="ECO:0000313" key="2">
    <source>
        <dbReference type="Proteomes" id="UP001217838"/>
    </source>
</evidence>
<evidence type="ECO:0000313" key="1">
    <source>
        <dbReference type="EMBL" id="MDC0675403.1"/>
    </source>
</evidence>
<keyword evidence="2" id="KW-1185">Reference proteome</keyword>
<evidence type="ECO:0008006" key="3">
    <source>
        <dbReference type="Google" id="ProtNLM"/>
    </source>
</evidence>
<dbReference type="EMBL" id="JAQNDN010000027">
    <property type="protein sequence ID" value="MDC0675403.1"/>
    <property type="molecule type" value="Genomic_DNA"/>
</dbReference>